<proteinExistence type="predicted"/>
<dbReference type="SUPFAM" id="SSF54427">
    <property type="entry name" value="NTF2-like"/>
    <property type="match status" value="1"/>
</dbReference>
<dbReference type="PANTHER" id="PTHR31757">
    <property type="entry name" value="SLL0781 PROTEIN"/>
    <property type="match status" value="1"/>
</dbReference>
<gene>
    <name evidence="1" type="ORF">SLS56_006653</name>
</gene>
<dbReference type="Proteomes" id="UP001521116">
    <property type="component" value="Unassembled WGS sequence"/>
</dbReference>
<evidence type="ECO:0000313" key="2">
    <source>
        <dbReference type="Proteomes" id="UP001521116"/>
    </source>
</evidence>
<name>A0ABR3SQ88_9PEZI</name>
<evidence type="ECO:0000313" key="1">
    <source>
        <dbReference type="EMBL" id="KAL1626837.1"/>
    </source>
</evidence>
<dbReference type="EMBL" id="JAJVDC020000078">
    <property type="protein sequence ID" value="KAL1626837.1"/>
    <property type="molecule type" value="Genomic_DNA"/>
</dbReference>
<dbReference type="InterPro" id="IPR009783">
    <property type="entry name" value="DUF1348"/>
</dbReference>
<dbReference type="Pfam" id="PF07080">
    <property type="entry name" value="DUF1348"/>
    <property type="match status" value="1"/>
</dbReference>
<sequence length="442" mass="51092">MAPPAAPVIDPSYGLLEEVSQSSRFAIATFLSENPGTDPQDPEGTDYYYAATRVLTYQLLHAESTRIRNSSIDFLVLVTSEVSQQKVDQLTQDGAKVIRAEDIPLSWWISTGVQRWKDQFTKLRLLEMTQYSRALFLDADTLLTGHIDPIFQEPDAVQPARTRLDLTSQIAADEAPVPARYVFCARSDNALAGEREHPFPPARTEQFSAGFWLAAPSRELFAQLMSVTRHYRRFDPHTMEQSLLNHVFRRRGAMPWCELHYRWSATWPSEKDLEGGVVSLHEKLGMAKVKKAQDLWNTQYARPPQILILELSNSPARKPSDVVKAYTEDSVWRNRSSFLKGHEKIVEFLTKKWEKEKSYRLRKELFSFNDNKIAVQFWYEYQDAHDGMKWKRCYGLEDWTFAEDGRMRKRQMSGNDVELAEGERWFAGDVNVNTVEIGEEHW</sequence>
<dbReference type="InterPro" id="IPR032710">
    <property type="entry name" value="NTF2-like_dom_sf"/>
</dbReference>
<dbReference type="SUPFAM" id="SSF53448">
    <property type="entry name" value="Nucleotide-diphospho-sugar transferases"/>
    <property type="match status" value="1"/>
</dbReference>
<dbReference type="InterPro" id="IPR029044">
    <property type="entry name" value="Nucleotide-diphossugar_trans"/>
</dbReference>
<dbReference type="Gene3D" id="3.90.550.10">
    <property type="entry name" value="Spore Coat Polysaccharide Biosynthesis Protein SpsA, Chain A"/>
    <property type="match status" value="1"/>
</dbReference>
<keyword evidence="2" id="KW-1185">Reference proteome</keyword>
<dbReference type="PANTHER" id="PTHR31757:SF0">
    <property type="entry name" value="SLL0781 PROTEIN"/>
    <property type="match status" value="1"/>
</dbReference>
<comment type="caution">
    <text evidence="1">The sequence shown here is derived from an EMBL/GenBank/DDBJ whole genome shotgun (WGS) entry which is preliminary data.</text>
</comment>
<evidence type="ECO:0008006" key="3">
    <source>
        <dbReference type="Google" id="ProtNLM"/>
    </source>
</evidence>
<dbReference type="Gene3D" id="3.10.450.50">
    <property type="match status" value="1"/>
</dbReference>
<organism evidence="1 2">
    <name type="scientific">Neofusicoccum ribis</name>
    <dbReference type="NCBI Taxonomy" id="45134"/>
    <lineage>
        <taxon>Eukaryota</taxon>
        <taxon>Fungi</taxon>
        <taxon>Dikarya</taxon>
        <taxon>Ascomycota</taxon>
        <taxon>Pezizomycotina</taxon>
        <taxon>Dothideomycetes</taxon>
        <taxon>Dothideomycetes incertae sedis</taxon>
        <taxon>Botryosphaeriales</taxon>
        <taxon>Botryosphaeriaceae</taxon>
        <taxon>Neofusicoccum</taxon>
    </lineage>
</organism>
<protein>
    <recommendedName>
        <fullName evidence="3">Glycosyltransferase family 8 protein</fullName>
    </recommendedName>
</protein>
<accession>A0ABR3SQ88</accession>
<reference evidence="1 2" key="1">
    <citation type="submission" date="2024-02" db="EMBL/GenBank/DDBJ databases">
        <title>De novo assembly and annotation of 12 fungi associated with fruit tree decline syndrome in Ontario, Canada.</title>
        <authorList>
            <person name="Sulman M."/>
            <person name="Ellouze W."/>
            <person name="Ilyukhin E."/>
        </authorList>
    </citation>
    <scope>NUCLEOTIDE SEQUENCE [LARGE SCALE GENOMIC DNA]</scope>
    <source>
        <strain evidence="1 2">M1-105</strain>
    </source>
</reference>